<sequence>MVSSPRKTSAPPRKSPRPRVNRDAEQIAWWLLFAVLAAFGLIQWNWRLLLLALLLWSFYEFCLVRTRCRVKTRQGFECVEPVRGRIFAHDHRHQDIKNDGLWNLIGRRNPRYNPKISEPNRDTGVVLVAPRIRHRLDRNDRYILYLAALGTVVSLVGMLVGLL</sequence>
<comment type="caution">
    <text evidence="2">The sequence shown here is derived from an EMBL/GenBank/DDBJ whole genome shotgun (WGS) entry which is preliminary data.</text>
</comment>
<dbReference type="EMBL" id="BAAATZ010000003">
    <property type="protein sequence ID" value="GAA2721092.1"/>
    <property type="molecule type" value="Genomic_DNA"/>
</dbReference>
<reference evidence="3" key="1">
    <citation type="journal article" date="2019" name="Int. J. Syst. Evol. Microbiol.">
        <title>The Global Catalogue of Microorganisms (GCM) 10K type strain sequencing project: providing services to taxonomists for standard genome sequencing and annotation.</title>
        <authorList>
            <consortium name="The Broad Institute Genomics Platform"/>
            <consortium name="The Broad Institute Genome Sequencing Center for Infectious Disease"/>
            <person name="Wu L."/>
            <person name="Ma J."/>
        </authorList>
    </citation>
    <scope>NUCLEOTIDE SEQUENCE [LARGE SCALE GENOMIC DNA]</scope>
    <source>
        <strain evidence="3">JCM 8201</strain>
    </source>
</reference>
<evidence type="ECO:0008006" key="4">
    <source>
        <dbReference type="Google" id="ProtNLM"/>
    </source>
</evidence>
<keyword evidence="1" id="KW-0472">Membrane</keyword>
<proteinExistence type="predicted"/>
<dbReference type="Proteomes" id="UP001501842">
    <property type="component" value="Unassembled WGS sequence"/>
</dbReference>
<keyword evidence="1" id="KW-0812">Transmembrane</keyword>
<feature type="transmembrane region" description="Helical" evidence="1">
    <location>
        <begin position="142"/>
        <end position="162"/>
    </location>
</feature>
<gene>
    <name evidence="2" type="ORF">GCM10010439_10530</name>
</gene>
<keyword evidence="1" id="KW-1133">Transmembrane helix</keyword>
<accession>A0ABP6GC49</accession>
<protein>
    <recommendedName>
        <fullName evidence="4">PH (Pleckstrin Homology) domain-containing protein</fullName>
    </recommendedName>
</protein>
<feature type="transmembrane region" description="Helical" evidence="1">
    <location>
        <begin position="48"/>
        <end position="64"/>
    </location>
</feature>
<keyword evidence="3" id="KW-1185">Reference proteome</keyword>
<name>A0ABP6GC49_9ACTN</name>
<evidence type="ECO:0000313" key="3">
    <source>
        <dbReference type="Proteomes" id="UP001501842"/>
    </source>
</evidence>
<organism evidence="2 3">
    <name type="scientific">Actinocorallia aurantiaca</name>
    <dbReference type="NCBI Taxonomy" id="46204"/>
    <lineage>
        <taxon>Bacteria</taxon>
        <taxon>Bacillati</taxon>
        <taxon>Actinomycetota</taxon>
        <taxon>Actinomycetes</taxon>
        <taxon>Streptosporangiales</taxon>
        <taxon>Thermomonosporaceae</taxon>
        <taxon>Actinocorallia</taxon>
    </lineage>
</organism>
<dbReference type="RefSeq" id="WP_344448996.1">
    <property type="nucleotide sequence ID" value="NZ_BAAATZ010000003.1"/>
</dbReference>
<evidence type="ECO:0000313" key="2">
    <source>
        <dbReference type="EMBL" id="GAA2721092.1"/>
    </source>
</evidence>
<evidence type="ECO:0000256" key="1">
    <source>
        <dbReference type="SAM" id="Phobius"/>
    </source>
</evidence>
<feature type="transmembrane region" description="Helical" evidence="1">
    <location>
        <begin position="27"/>
        <end position="42"/>
    </location>
</feature>